<keyword evidence="8" id="KW-1185">Reference proteome</keyword>
<proteinExistence type="predicted"/>
<evidence type="ECO:0000259" key="6">
    <source>
        <dbReference type="Pfam" id="PF06305"/>
    </source>
</evidence>
<dbReference type="Proteomes" id="UP000320672">
    <property type="component" value="Chromosome"/>
</dbReference>
<gene>
    <name evidence="7" type="ORF">FF011L_20510</name>
</gene>
<keyword evidence="3 5" id="KW-1133">Transmembrane helix</keyword>
<keyword evidence="4 5" id="KW-0472">Membrane</keyword>
<evidence type="ECO:0000256" key="5">
    <source>
        <dbReference type="SAM" id="Phobius"/>
    </source>
</evidence>
<sequence length="83" mass="9049">MLHKIKIVLLLILLASILIFGLLNKEPTEIDLAFTKVEISTTLLVFGTAAVGFISGSLMTGMWLHRRAKRARAIEAAKSQADA</sequence>
<dbReference type="RefSeq" id="WP_145351482.1">
    <property type="nucleotide sequence ID" value="NZ_CP036262.1"/>
</dbReference>
<evidence type="ECO:0000256" key="3">
    <source>
        <dbReference type="ARBA" id="ARBA00022989"/>
    </source>
</evidence>
<evidence type="ECO:0000256" key="1">
    <source>
        <dbReference type="ARBA" id="ARBA00022475"/>
    </source>
</evidence>
<evidence type="ECO:0000256" key="2">
    <source>
        <dbReference type="ARBA" id="ARBA00022692"/>
    </source>
</evidence>
<feature type="transmembrane region" description="Helical" evidence="5">
    <location>
        <begin position="7"/>
        <end position="23"/>
    </location>
</feature>
<reference evidence="7 8" key="1">
    <citation type="submission" date="2019-02" db="EMBL/GenBank/DDBJ databases">
        <title>Deep-cultivation of Planctomycetes and their phenomic and genomic characterization uncovers novel biology.</title>
        <authorList>
            <person name="Wiegand S."/>
            <person name="Jogler M."/>
            <person name="Boedeker C."/>
            <person name="Pinto D."/>
            <person name="Vollmers J."/>
            <person name="Rivas-Marin E."/>
            <person name="Kohn T."/>
            <person name="Peeters S.H."/>
            <person name="Heuer A."/>
            <person name="Rast P."/>
            <person name="Oberbeckmann S."/>
            <person name="Bunk B."/>
            <person name="Jeske O."/>
            <person name="Meyerdierks A."/>
            <person name="Storesund J.E."/>
            <person name="Kallscheuer N."/>
            <person name="Luecker S."/>
            <person name="Lage O.M."/>
            <person name="Pohl T."/>
            <person name="Merkel B.J."/>
            <person name="Hornburger P."/>
            <person name="Mueller R.-W."/>
            <person name="Bruemmer F."/>
            <person name="Labrenz M."/>
            <person name="Spormann A.M."/>
            <person name="Op den Camp H."/>
            <person name="Overmann J."/>
            <person name="Amann R."/>
            <person name="Jetten M.S.M."/>
            <person name="Mascher T."/>
            <person name="Medema M.H."/>
            <person name="Devos D.P."/>
            <person name="Kaster A.-K."/>
            <person name="Ovreas L."/>
            <person name="Rohde M."/>
            <person name="Galperin M.Y."/>
            <person name="Jogler C."/>
        </authorList>
    </citation>
    <scope>NUCLEOTIDE SEQUENCE [LARGE SCALE GENOMIC DNA]</scope>
    <source>
        <strain evidence="7 8">FF011L</strain>
    </source>
</reference>
<evidence type="ECO:0000313" key="8">
    <source>
        <dbReference type="Proteomes" id="UP000320672"/>
    </source>
</evidence>
<feature type="domain" description="Lipopolysaccharide assembly protein A" evidence="6">
    <location>
        <begin position="24"/>
        <end position="73"/>
    </location>
</feature>
<evidence type="ECO:0000313" key="7">
    <source>
        <dbReference type="EMBL" id="QDS93289.1"/>
    </source>
</evidence>
<protein>
    <recommendedName>
        <fullName evidence="6">Lipopolysaccharide assembly protein A domain-containing protein</fullName>
    </recommendedName>
</protein>
<name>A0A517MEH7_9BACT</name>
<evidence type="ECO:0000256" key="4">
    <source>
        <dbReference type="ARBA" id="ARBA00023136"/>
    </source>
</evidence>
<organism evidence="7 8">
    <name type="scientific">Roseimaritima multifibrata</name>
    <dbReference type="NCBI Taxonomy" id="1930274"/>
    <lineage>
        <taxon>Bacteria</taxon>
        <taxon>Pseudomonadati</taxon>
        <taxon>Planctomycetota</taxon>
        <taxon>Planctomycetia</taxon>
        <taxon>Pirellulales</taxon>
        <taxon>Pirellulaceae</taxon>
        <taxon>Roseimaritima</taxon>
    </lineage>
</organism>
<keyword evidence="1" id="KW-1003">Cell membrane</keyword>
<dbReference type="AlphaFoldDB" id="A0A517MEH7"/>
<accession>A0A517MEH7</accession>
<dbReference type="EMBL" id="CP036262">
    <property type="protein sequence ID" value="QDS93289.1"/>
    <property type="molecule type" value="Genomic_DNA"/>
</dbReference>
<dbReference type="InterPro" id="IPR010445">
    <property type="entry name" value="LapA_dom"/>
</dbReference>
<feature type="transmembrane region" description="Helical" evidence="5">
    <location>
        <begin position="43"/>
        <end position="64"/>
    </location>
</feature>
<dbReference type="GO" id="GO:0005886">
    <property type="term" value="C:plasma membrane"/>
    <property type="evidence" value="ECO:0007669"/>
    <property type="project" value="InterPro"/>
</dbReference>
<dbReference type="Pfam" id="PF06305">
    <property type="entry name" value="LapA_dom"/>
    <property type="match status" value="1"/>
</dbReference>
<keyword evidence="2 5" id="KW-0812">Transmembrane</keyword>
<dbReference type="KEGG" id="rml:FF011L_20510"/>